<organism evidence="3 4">
    <name type="scientific">Anopheles christyi</name>
    <dbReference type="NCBI Taxonomy" id="43041"/>
    <lineage>
        <taxon>Eukaryota</taxon>
        <taxon>Metazoa</taxon>
        <taxon>Ecdysozoa</taxon>
        <taxon>Arthropoda</taxon>
        <taxon>Hexapoda</taxon>
        <taxon>Insecta</taxon>
        <taxon>Pterygota</taxon>
        <taxon>Neoptera</taxon>
        <taxon>Endopterygota</taxon>
        <taxon>Diptera</taxon>
        <taxon>Nematocera</taxon>
        <taxon>Culicoidea</taxon>
        <taxon>Culicidae</taxon>
        <taxon>Anophelinae</taxon>
        <taxon>Anopheles</taxon>
    </lineage>
</organism>
<dbReference type="InterPro" id="IPR021869">
    <property type="entry name" value="RNase_Zc3h12_NYN"/>
</dbReference>
<evidence type="ECO:0000313" key="3">
    <source>
        <dbReference type="EnsemblMetazoa" id="ACHR009600-PA"/>
    </source>
</evidence>
<dbReference type="VEuPathDB" id="VectorBase:ACHR009600"/>
<dbReference type="Gene3D" id="3.40.50.11980">
    <property type="match status" value="1"/>
</dbReference>
<accession>A0A182KFR2</accession>
<dbReference type="Proteomes" id="UP000075881">
    <property type="component" value="Unassembled WGS sequence"/>
</dbReference>
<evidence type="ECO:0000259" key="2">
    <source>
        <dbReference type="Pfam" id="PF11977"/>
    </source>
</evidence>
<dbReference type="EnsemblMetazoa" id="ACHR009600-RA">
    <property type="protein sequence ID" value="ACHR009600-PA"/>
    <property type="gene ID" value="ACHR009600"/>
</dbReference>
<reference evidence="3" key="2">
    <citation type="submission" date="2020-05" db="UniProtKB">
        <authorList>
            <consortium name="EnsemblMetazoa"/>
        </authorList>
    </citation>
    <scope>IDENTIFICATION</scope>
    <source>
        <strain evidence="3">ACHKN1017</strain>
    </source>
</reference>
<evidence type="ECO:0000313" key="4">
    <source>
        <dbReference type="Proteomes" id="UP000075881"/>
    </source>
</evidence>
<evidence type="ECO:0000256" key="1">
    <source>
        <dbReference type="SAM" id="MobiDB-lite"/>
    </source>
</evidence>
<sequence length="222" mass="25469">MAVHSRKPSVRESSKPYGRNKINRSHRTAAKSPALKARPITAKRHRATSLQIRRSVPSSPFHHTRVAITDLDIPVDSRRLVLIDGENVAYNDITDEYIANRMYQAYQWFVANGHRAVVLCPEYLSRKLSGQTPYMQIEVITNIEDGHQNHSTNVPFERTVLQRADEDEAAIVSERSFSSSYGEYLDIVKNRVIGFSFFRESIFIPVDPYGRAGPWLREILRK</sequence>
<feature type="region of interest" description="Disordered" evidence="1">
    <location>
        <begin position="1"/>
        <end position="46"/>
    </location>
</feature>
<dbReference type="AlphaFoldDB" id="A0A182KFR2"/>
<keyword evidence="4" id="KW-1185">Reference proteome</keyword>
<name>A0A182KFR2_9DIPT</name>
<feature type="domain" description="RNase NYN" evidence="2">
    <location>
        <begin position="78"/>
        <end position="217"/>
    </location>
</feature>
<protein>
    <submittedName>
        <fullName evidence="3">RNase_Zc3h12a domain-containing protein</fullName>
    </submittedName>
</protein>
<reference evidence="4" key="1">
    <citation type="submission" date="2013-03" db="EMBL/GenBank/DDBJ databases">
        <title>The Genome Sequence of Anopheles christyi ACHKN1017.</title>
        <authorList>
            <consortium name="The Broad Institute Genomics Platform"/>
            <person name="Neafsey D.E."/>
            <person name="Besansky N."/>
            <person name="Walker B."/>
            <person name="Young S.K."/>
            <person name="Zeng Q."/>
            <person name="Gargeya S."/>
            <person name="Fitzgerald M."/>
            <person name="Haas B."/>
            <person name="Abouelleil A."/>
            <person name="Allen A.W."/>
            <person name="Alvarado L."/>
            <person name="Arachchi H.M."/>
            <person name="Berlin A.M."/>
            <person name="Chapman S.B."/>
            <person name="Gainer-Dewar J."/>
            <person name="Goldberg J."/>
            <person name="Griggs A."/>
            <person name="Gujja S."/>
            <person name="Hansen M."/>
            <person name="Howarth C."/>
            <person name="Imamovic A."/>
            <person name="Ireland A."/>
            <person name="Larimer J."/>
            <person name="McCowan C."/>
            <person name="Murphy C."/>
            <person name="Pearson M."/>
            <person name="Poon T.W."/>
            <person name="Priest M."/>
            <person name="Roberts A."/>
            <person name="Saif S."/>
            <person name="Shea T."/>
            <person name="Sisk P."/>
            <person name="Sykes S."/>
            <person name="Wortman J."/>
            <person name="Nusbaum C."/>
            <person name="Birren B."/>
        </authorList>
    </citation>
    <scope>NUCLEOTIDE SEQUENCE [LARGE SCALE GENOMIC DNA]</scope>
    <source>
        <strain evidence="4">ACHKN1017</strain>
    </source>
</reference>
<dbReference type="Pfam" id="PF11977">
    <property type="entry name" value="RNase_Zc3h12a"/>
    <property type="match status" value="1"/>
</dbReference>
<proteinExistence type="predicted"/>